<organism evidence="2 3">
    <name type="scientific">Cohnella thailandensis</name>
    <dbReference type="NCBI Taxonomy" id="557557"/>
    <lineage>
        <taxon>Bacteria</taxon>
        <taxon>Bacillati</taxon>
        <taxon>Bacillota</taxon>
        <taxon>Bacilli</taxon>
        <taxon>Bacillales</taxon>
        <taxon>Paenibacillaceae</taxon>
        <taxon>Cohnella</taxon>
    </lineage>
</organism>
<accession>A0A841SVV3</accession>
<dbReference type="EMBL" id="JACJVQ010000006">
    <property type="protein sequence ID" value="MBB6634318.1"/>
    <property type="molecule type" value="Genomic_DNA"/>
</dbReference>
<evidence type="ECO:0000259" key="1">
    <source>
        <dbReference type="Pfam" id="PF13524"/>
    </source>
</evidence>
<reference evidence="2 3" key="1">
    <citation type="submission" date="2020-08" db="EMBL/GenBank/DDBJ databases">
        <title>Cohnella phylogeny.</title>
        <authorList>
            <person name="Dunlap C."/>
        </authorList>
    </citation>
    <scope>NUCLEOTIDE SEQUENCE [LARGE SCALE GENOMIC DNA]</scope>
    <source>
        <strain evidence="2 3">DSM 25241</strain>
    </source>
</reference>
<feature type="domain" description="Spore protein YkvP/CgeB glycosyl transferase-like" evidence="1">
    <location>
        <begin position="237"/>
        <end position="361"/>
    </location>
</feature>
<gene>
    <name evidence="2" type="ORF">H7B67_09365</name>
</gene>
<dbReference type="AlphaFoldDB" id="A0A841SVV3"/>
<evidence type="ECO:0000313" key="3">
    <source>
        <dbReference type="Proteomes" id="UP000535838"/>
    </source>
</evidence>
<protein>
    <recommendedName>
        <fullName evidence="1">Spore protein YkvP/CgeB glycosyl transferase-like domain-containing protein</fullName>
    </recommendedName>
</protein>
<sequence length="366" mass="40569">MKKAAKTKATAVQSPNRWLANQMRRSLAEKLDPALGAMADYQKSLHRGIQESLHLLSDLKARTERSKKTLKQLTVLIVEGTAREKNAVSALLLEESLRHIVREVIVAKPEANLSNYVFDPSLDLVLVLGGEELPSEENLAALRNSSVVKAAWLSDREGAAETELRLVQTVNHVFTQNEENLPVYRELGCVNCRCLPFAADTGIYYPKQVDRCFSSNVLLVGSVNRNALLGELLRSPALANLQVRVIGEGWDNLGGPISPGAEEEAADYYNGAKLIVNGSFSLHRAHEISACGVLQLYQEPPDRGVGLESETHWLPYRTLSEAEGLITRYMMQADERRLLATRALMANKYHHSFLQKGQELLGTIFA</sequence>
<keyword evidence="3" id="KW-1185">Reference proteome</keyword>
<dbReference type="RefSeq" id="WP_185119535.1">
    <property type="nucleotide sequence ID" value="NZ_JACJVQ010000006.1"/>
</dbReference>
<name>A0A841SVV3_9BACL</name>
<proteinExistence type="predicted"/>
<dbReference type="InterPro" id="IPR055259">
    <property type="entry name" value="YkvP/CgeB_Glyco_trans-like"/>
</dbReference>
<evidence type="ECO:0000313" key="2">
    <source>
        <dbReference type="EMBL" id="MBB6634318.1"/>
    </source>
</evidence>
<comment type="caution">
    <text evidence="2">The sequence shown here is derived from an EMBL/GenBank/DDBJ whole genome shotgun (WGS) entry which is preliminary data.</text>
</comment>
<dbReference type="Proteomes" id="UP000535838">
    <property type="component" value="Unassembled WGS sequence"/>
</dbReference>
<dbReference type="Pfam" id="PF13524">
    <property type="entry name" value="Glyco_trans_1_2"/>
    <property type="match status" value="1"/>
</dbReference>